<dbReference type="InterPro" id="IPR018056">
    <property type="entry name" value="Kringle_CS"/>
</dbReference>
<keyword evidence="10 13" id="KW-1015">Disulfide bond</keyword>
<dbReference type="PRINTS" id="PR00237">
    <property type="entry name" value="GPCRRHODOPSN"/>
</dbReference>
<dbReference type="InterPro" id="IPR023415">
    <property type="entry name" value="LDLR_class-A_CS"/>
</dbReference>
<feature type="transmembrane region" description="Helical" evidence="17">
    <location>
        <begin position="1255"/>
        <end position="1277"/>
    </location>
</feature>
<dbReference type="CDD" id="cd00108">
    <property type="entry name" value="KR"/>
    <property type="match status" value="4"/>
</dbReference>
<dbReference type="Pfam" id="PF13855">
    <property type="entry name" value="LRR_8"/>
    <property type="match status" value="3"/>
</dbReference>
<accession>K1R631</accession>
<dbReference type="InterPro" id="IPR003591">
    <property type="entry name" value="Leu-rich_rpt_typical-subtyp"/>
</dbReference>
<feature type="transmembrane region" description="Helical" evidence="17">
    <location>
        <begin position="1469"/>
        <end position="1495"/>
    </location>
</feature>
<feature type="domain" description="G-protein coupled receptors family 1 profile" evidence="19">
    <location>
        <begin position="1234"/>
        <end position="1489"/>
    </location>
</feature>
<evidence type="ECO:0000313" key="20">
    <source>
        <dbReference type="EMBL" id="EKC41213.1"/>
    </source>
</evidence>
<dbReference type="SUPFAM" id="SSF57440">
    <property type="entry name" value="Kringle-like"/>
    <property type="match status" value="4"/>
</dbReference>
<evidence type="ECO:0000256" key="9">
    <source>
        <dbReference type="ARBA" id="ARBA00023136"/>
    </source>
</evidence>
<feature type="disulfide bond" evidence="14">
    <location>
        <begin position="810"/>
        <end position="825"/>
    </location>
</feature>
<dbReference type="GO" id="GO:0008528">
    <property type="term" value="F:G protein-coupled peptide receptor activity"/>
    <property type="evidence" value="ECO:0007669"/>
    <property type="project" value="TreeGrafter"/>
</dbReference>
<keyword evidence="4" id="KW-0433">Leucine-rich repeat</keyword>
<dbReference type="SUPFAM" id="SSF57424">
    <property type="entry name" value="LDL receptor-like module"/>
    <property type="match status" value="2"/>
</dbReference>
<dbReference type="SMART" id="SM00130">
    <property type="entry name" value="KR"/>
    <property type="match status" value="4"/>
</dbReference>
<evidence type="ECO:0000256" key="1">
    <source>
        <dbReference type="ARBA" id="ARBA00004651"/>
    </source>
</evidence>
<dbReference type="InParanoid" id="K1R631"/>
<evidence type="ECO:0000256" key="11">
    <source>
        <dbReference type="ARBA" id="ARBA00023170"/>
    </source>
</evidence>
<dbReference type="PROSITE" id="PS51450">
    <property type="entry name" value="LRR"/>
    <property type="match status" value="8"/>
</dbReference>
<dbReference type="InterPro" id="IPR036055">
    <property type="entry name" value="LDL_receptor-like_sf"/>
</dbReference>
<evidence type="ECO:0000259" key="19">
    <source>
        <dbReference type="PROSITE" id="PS50262"/>
    </source>
</evidence>
<dbReference type="InterPro" id="IPR000001">
    <property type="entry name" value="Kringle"/>
</dbReference>
<keyword evidence="7 17" id="KW-1133">Transmembrane helix</keyword>
<dbReference type="Pfam" id="PF00001">
    <property type="entry name" value="7tm_1"/>
    <property type="match status" value="2"/>
</dbReference>
<dbReference type="InterPro" id="IPR013806">
    <property type="entry name" value="Kringle-like"/>
</dbReference>
<evidence type="ECO:0000256" key="8">
    <source>
        <dbReference type="ARBA" id="ARBA00023040"/>
    </source>
</evidence>
<dbReference type="GO" id="GO:0009755">
    <property type="term" value="P:hormone-mediated signaling pathway"/>
    <property type="evidence" value="ECO:0007669"/>
    <property type="project" value="TreeGrafter"/>
</dbReference>
<dbReference type="CDD" id="cd00112">
    <property type="entry name" value="LDLa"/>
    <property type="match status" value="2"/>
</dbReference>
<feature type="domain" description="Kringle" evidence="18">
    <location>
        <begin position="380"/>
        <end position="457"/>
    </location>
</feature>
<feature type="transmembrane region" description="Helical" evidence="17">
    <location>
        <begin position="170"/>
        <end position="194"/>
    </location>
</feature>
<protein>
    <recommendedName>
        <fullName evidence="21">G-protein coupled receptor GRL101</fullName>
    </recommendedName>
</protein>
<name>K1R631_MAGGI</name>
<dbReference type="PROSITE" id="PS01209">
    <property type="entry name" value="LDLRA_1"/>
    <property type="match status" value="1"/>
</dbReference>
<dbReference type="GO" id="GO:0005886">
    <property type="term" value="C:plasma membrane"/>
    <property type="evidence" value="ECO:0007669"/>
    <property type="project" value="UniProtKB-SubCell"/>
</dbReference>
<dbReference type="GO" id="GO:0007189">
    <property type="term" value="P:adenylate cyclase-activating G protein-coupled receptor signaling pathway"/>
    <property type="evidence" value="ECO:0007669"/>
    <property type="project" value="TreeGrafter"/>
</dbReference>
<evidence type="ECO:0000256" key="2">
    <source>
        <dbReference type="ARBA" id="ARBA00022475"/>
    </source>
</evidence>
<comment type="similarity">
    <text evidence="15">Belongs to the G-protein coupled receptor 1 family.</text>
</comment>
<feature type="disulfide bond" evidence="14">
    <location>
        <begin position="676"/>
        <end position="691"/>
    </location>
</feature>
<evidence type="ECO:0000256" key="14">
    <source>
        <dbReference type="PROSITE-ProRule" id="PRU00124"/>
    </source>
</evidence>
<dbReference type="PANTHER" id="PTHR24372">
    <property type="entry name" value="GLYCOPROTEIN HORMONE RECEPTOR"/>
    <property type="match status" value="1"/>
</dbReference>
<feature type="transmembrane region" description="Helical" evidence="17">
    <location>
        <begin position="33"/>
        <end position="57"/>
    </location>
</feature>
<keyword evidence="12 15" id="KW-0807">Transducer</keyword>
<dbReference type="Gene3D" id="3.80.10.10">
    <property type="entry name" value="Ribonuclease Inhibitor"/>
    <property type="match status" value="3"/>
</dbReference>
<dbReference type="PROSITE" id="PS50262">
    <property type="entry name" value="G_PROTEIN_RECEP_F1_2"/>
    <property type="match status" value="2"/>
</dbReference>
<dbReference type="SUPFAM" id="SSF81321">
    <property type="entry name" value="Family A G protein-coupled receptor-like"/>
    <property type="match status" value="2"/>
</dbReference>
<dbReference type="InterPro" id="IPR017452">
    <property type="entry name" value="GPCR_Rhodpsn_7TM"/>
</dbReference>
<comment type="caution">
    <text evidence="13">Lacks conserved residue(s) required for the propagation of feature annotation.</text>
</comment>
<feature type="disulfide bond" evidence="14">
    <location>
        <begin position="798"/>
        <end position="816"/>
    </location>
</feature>
<feature type="disulfide bond" evidence="14">
    <location>
        <begin position="791"/>
        <end position="803"/>
    </location>
</feature>
<dbReference type="FunFam" id="1.20.1070.10:FF:000343">
    <property type="entry name" value="Uncharacterized protein"/>
    <property type="match status" value="1"/>
</dbReference>
<dbReference type="PROSITE" id="PS50068">
    <property type="entry name" value="LDLRA_2"/>
    <property type="match status" value="2"/>
</dbReference>
<dbReference type="InterPro" id="IPR038178">
    <property type="entry name" value="Kringle_sf"/>
</dbReference>
<dbReference type="PROSITE" id="PS00237">
    <property type="entry name" value="G_PROTEIN_RECEP_F1_1"/>
    <property type="match status" value="2"/>
</dbReference>
<feature type="transmembrane region" description="Helical" evidence="17">
    <location>
        <begin position="77"/>
        <end position="99"/>
    </location>
</feature>
<keyword evidence="8 15" id="KW-0297">G-protein coupled receptor</keyword>
<dbReference type="InterPro" id="IPR001611">
    <property type="entry name" value="Leu-rich_rpt"/>
</dbReference>
<evidence type="ECO:0000256" key="16">
    <source>
        <dbReference type="SAM" id="MobiDB-lite"/>
    </source>
</evidence>
<evidence type="ECO:0000256" key="7">
    <source>
        <dbReference type="ARBA" id="ARBA00022989"/>
    </source>
</evidence>
<feature type="transmembrane region" description="Helical" evidence="17">
    <location>
        <begin position="1223"/>
        <end position="1243"/>
    </location>
</feature>
<evidence type="ECO:0000256" key="4">
    <source>
        <dbReference type="ARBA" id="ARBA00022614"/>
    </source>
</evidence>
<gene>
    <name evidence="20" type="ORF">CGI_10020123</name>
</gene>
<feature type="domain" description="Kringle" evidence="18">
    <location>
        <begin position="295"/>
        <end position="371"/>
    </location>
</feature>
<keyword evidence="3 13" id="KW-0420">Kringle</keyword>
<feature type="disulfide bond" evidence="13">
    <location>
        <begin position="597"/>
        <end position="620"/>
    </location>
</feature>
<dbReference type="SUPFAM" id="SSF52058">
    <property type="entry name" value="L domain-like"/>
    <property type="match status" value="1"/>
</dbReference>
<feature type="transmembrane region" description="Helical" evidence="17">
    <location>
        <begin position="1392"/>
        <end position="1416"/>
    </location>
</feature>
<dbReference type="PRINTS" id="PR00018">
    <property type="entry name" value="KRINGLE"/>
</dbReference>
<evidence type="ECO:0000256" key="5">
    <source>
        <dbReference type="ARBA" id="ARBA00022692"/>
    </source>
</evidence>
<dbReference type="SMART" id="SM00192">
    <property type="entry name" value="LDLa"/>
    <property type="match status" value="2"/>
</dbReference>
<feature type="compositionally biased region" description="Polar residues" evidence="16">
    <location>
        <begin position="1503"/>
        <end position="1521"/>
    </location>
</feature>
<dbReference type="Gene3D" id="2.40.20.10">
    <property type="entry name" value="Plasminogen Kringle 4"/>
    <property type="match status" value="4"/>
</dbReference>
<dbReference type="EMBL" id="JH816011">
    <property type="protein sequence ID" value="EKC41213.1"/>
    <property type="molecule type" value="Genomic_DNA"/>
</dbReference>
<dbReference type="PROSITE" id="PS50070">
    <property type="entry name" value="KRINGLE_2"/>
    <property type="match status" value="4"/>
</dbReference>
<keyword evidence="11 15" id="KW-0675">Receptor</keyword>
<feature type="transmembrane region" description="Helical" evidence="17">
    <location>
        <begin position="119"/>
        <end position="141"/>
    </location>
</feature>
<reference evidence="20" key="1">
    <citation type="journal article" date="2012" name="Nature">
        <title>The oyster genome reveals stress adaptation and complexity of shell formation.</title>
        <authorList>
            <person name="Zhang G."/>
            <person name="Fang X."/>
            <person name="Guo X."/>
            <person name="Li L."/>
            <person name="Luo R."/>
            <person name="Xu F."/>
            <person name="Yang P."/>
            <person name="Zhang L."/>
            <person name="Wang X."/>
            <person name="Qi H."/>
            <person name="Xiong Z."/>
            <person name="Que H."/>
            <person name="Xie Y."/>
            <person name="Holland P.W."/>
            <person name="Paps J."/>
            <person name="Zhu Y."/>
            <person name="Wu F."/>
            <person name="Chen Y."/>
            <person name="Wang J."/>
            <person name="Peng C."/>
            <person name="Meng J."/>
            <person name="Yang L."/>
            <person name="Liu J."/>
            <person name="Wen B."/>
            <person name="Zhang N."/>
            <person name="Huang Z."/>
            <person name="Zhu Q."/>
            <person name="Feng Y."/>
            <person name="Mount A."/>
            <person name="Hedgecock D."/>
            <person name="Xu Z."/>
            <person name="Liu Y."/>
            <person name="Domazet-Loso T."/>
            <person name="Du Y."/>
            <person name="Sun X."/>
            <person name="Zhang S."/>
            <person name="Liu B."/>
            <person name="Cheng P."/>
            <person name="Jiang X."/>
            <person name="Li J."/>
            <person name="Fan D."/>
            <person name="Wang W."/>
            <person name="Fu W."/>
            <person name="Wang T."/>
            <person name="Wang B."/>
            <person name="Zhang J."/>
            <person name="Peng Z."/>
            <person name="Li Y."/>
            <person name="Li N."/>
            <person name="Wang J."/>
            <person name="Chen M."/>
            <person name="He Y."/>
            <person name="Tan F."/>
            <person name="Song X."/>
            <person name="Zheng Q."/>
            <person name="Huang R."/>
            <person name="Yang H."/>
            <person name="Du X."/>
            <person name="Chen L."/>
            <person name="Yang M."/>
            <person name="Gaffney P.M."/>
            <person name="Wang S."/>
            <person name="Luo L."/>
            <person name="She Z."/>
            <person name="Ming Y."/>
            <person name="Huang W."/>
            <person name="Zhang S."/>
            <person name="Huang B."/>
            <person name="Zhang Y."/>
            <person name="Qu T."/>
            <person name="Ni P."/>
            <person name="Miao G."/>
            <person name="Wang J."/>
            <person name="Wang Q."/>
            <person name="Steinberg C.E."/>
            <person name="Wang H."/>
            <person name="Li N."/>
            <person name="Qian L."/>
            <person name="Zhang G."/>
            <person name="Li Y."/>
            <person name="Yang H."/>
            <person name="Liu X."/>
            <person name="Wang J."/>
            <person name="Yin Y."/>
            <person name="Wang J."/>
        </authorList>
    </citation>
    <scope>NUCLEOTIDE SEQUENCE [LARGE SCALE GENOMIC DNA]</scope>
    <source>
        <strain evidence="20">05x7-T-G4-1.051#20</strain>
    </source>
</reference>
<evidence type="ECO:0000256" key="17">
    <source>
        <dbReference type="SAM" id="Phobius"/>
    </source>
</evidence>
<feature type="transmembrane region" description="Helical" evidence="17">
    <location>
        <begin position="1297"/>
        <end position="1321"/>
    </location>
</feature>
<dbReference type="SMART" id="SM00369">
    <property type="entry name" value="LRR_TYP"/>
    <property type="match status" value="10"/>
</dbReference>
<keyword evidence="5 15" id="KW-0812">Transmembrane</keyword>
<proteinExistence type="inferred from homology"/>
<feature type="transmembrane region" description="Helical" evidence="17">
    <location>
        <begin position="247"/>
        <end position="267"/>
    </location>
</feature>
<keyword evidence="6" id="KW-0677">Repeat</keyword>
<sequence>MIWYMALFSVIGNAYVIYYRIQGRIKGNASQGVFVLHLSVSDFLMGMYLFIIAIADLEYRNIYGFNDGEWRYSTTCTIAGLLATTSSEASVIFIFLITIERYIVLKHPFSAGLVKKRRLILFVTLVAWLIAILFSVVPNLVYSDFYSRSTVCISLPLTPGKVSGWEYSTFLFIGFNMFIFMAIVIGQMLIYIQVKRMGKKIENDNSKREMAVFKSLSYVVLSDTFCWIPIIVIGLLASGGVNISSDVYAWVIVLILPINSALNPFIYTFSMIYRKYYDLYDYYPNISIINCKQTGKGLEYRGTISVTIYGKTCQRWDSQTPHAHTYDKDLPGNASVHENYCRNPRASDETVPWCYTTDKNIRWQYCGVPYCEVDFSKCKLTSEGLDYRGNVSRTASGKTCQRWDKQYPWTHTYTDLYGGNSVHENYCRNPKAGQDPSPWCFTTDDKVQWELCDIPVCECRDTQKGEAYIGKTSQTVDGRQCVRWDSVDDSHPDYFNVKFLTGSKSTHENYCRNPDNKIAPWCFTELVGGSWNYCNIPFCKRSSAECLTSPKGFDYFGTENRTVDNIDCQRWDTVKPHQHSFSKGFMGLSASEHENYCRNPDDDKLPWCYTVNSKIKFQYCNIPNCPEHSYSCVFSKENCSFEQLNNNAIKWVLKAEEGNCFACLNDGSCIENGKFCDMSMDCLDNSDEKNCVLECYTENKYEGFRKKTKFLHQCADAGKCKFDSQSKGKPGCSINSEKQWEECSIPKCKQRCEEYLAIVILVGTLKANRSGTIQIGKINYENGICADKDPCSLTQFQCEDGSCIPVGDFCNGLTNCANQEDESACKYNNNTSCLEYNSGCPKRCPAHCQCNGFIFKCSSPENVTKEVKVLDLSSNSFNVESLENFGLLIHLNLSSCLLSNLSGFAIRLNSSSLQNLDLSYNNIRNLELKAFDGLPNLLYLNISNNQITSLQMGFFRFTPKLRHLIIQNNNITEIPVSESYNRLNSSLELLDLQNNKLMTIQPSSLYWLKSVSKIVLRNNNITNTDLYFSTSMKMLYELDLSYNFIQNITDYMFNGLSSLRYLNLQNNLIAILDGFSFSTLNSLRTLNLAFNQIHTINRMAFENLVSLTKLNLTGNKLRTITPIRFVPLVKLEILDLSDNGLRNLEYGAFKGLESVKHLNIHSNKLTVSRTMFQGLCNLEWLQTDSYIICCAKPLTVDSSKCISPKDSISSCEQLINVGFLAQMIWYIALFSVVGNAYVIYYRIQEGMKSNASHGIFVLHLSVSDFLMGVYLFIIAIADLEYRNVYGFNDGEWRYSTACTIAGLLATTSSEASVIFICLITIERYIVLKHPFSAGFVKKRRVILSISFVAWLIAILFSVIPVLVYPDFYSRSTVCISLPLTPEKVSGWEYSTFLFLGFNMFIFMAIVIGQLLIFIQVKRMGKKINNDNSKREMAVLKSLSYVVLSDTFCWIPIIVIGLLASGGVNISSDVYAWVIVLVLPINSALNPFIYTFSMIFRQKKKSPRSPSVTLSGRVNGQRQSSK</sequence>
<evidence type="ECO:0000256" key="12">
    <source>
        <dbReference type="ARBA" id="ARBA00023224"/>
    </source>
</evidence>
<dbReference type="InterPro" id="IPR000276">
    <property type="entry name" value="GPCR_Rhodpsn"/>
</dbReference>
<evidence type="ECO:0000256" key="10">
    <source>
        <dbReference type="ARBA" id="ARBA00023157"/>
    </source>
</evidence>
<dbReference type="InterPro" id="IPR032675">
    <property type="entry name" value="LRR_dom_sf"/>
</dbReference>
<evidence type="ECO:0000256" key="15">
    <source>
        <dbReference type="RuleBase" id="RU000688"/>
    </source>
</evidence>
<comment type="subcellular location">
    <subcellularLocation>
        <location evidence="1">Cell membrane</location>
        <topology evidence="1">Multi-pass membrane protein</topology>
    </subcellularLocation>
</comment>
<dbReference type="Gene3D" id="1.20.1070.10">
    <property type="entry name" value="Rhodopsin 7-helix transmembrane proteins"/>
    <property type="match status" value="2"/>
</dbReference>
<dbReference type="Pfam" id="PF00051">
    <property type="entry name" value="Kringle"/>
    <property type="match status" value="4"/>
</dbReference>
<evidence type="ECO:0000256" key="6">
    <source>
        <dbReference type="ARBA" id="ARBA00022737"/>
    </source>
</evidence>
<evidence type="ECO:0000259" key="18">
    <source>
        <dbReference type="PROSITE" id="PS50070"/>
    </source>
</evidence>
<dbReference type="CDD" id="cd15137">
    <property type="entry name" value="7tmA_Relaxin_R"/>
    <property type="match status" value="1"/>
</dbReference>
<feature type="domain" description="Kringle" evidence="18">
    <location>
        <begin position="551"/>
        <end position="625"/>
    </location>
</feature>
<evidence type="ECO:0000256" key="13">
    <source>
        <dbReference type="PROSITE-ProRule" id="PRU00121"/>
    </source>
</evidence>
<dbReference type="InterPro" id="IPR002172">
    <property type="entry name" value="LDrepeatLR_classA_rpt"/>
</dbReference>
<feature type="region of interest" description="Disordered" evidence="16">
    <location>
        <begin position="1502"/>
        <end position="1521"/>
    </location>
</feature>
<dbReference type="PANTHER" id="PTHR24372:SF77">
    <property type="entry name" value="G-PROTEIN COUPLED RECEPTORS FAMILY 1 PROFILE DOMAIN-CONTAINING PROTEIN"/>
    <property type="match status" value="1"/>
</dbReference>
<feature type="transmembrane region" description="Helical" evidence="17">
    <location>
        <begin position="6"/>
        <end position="21"/>
    </location>
</feature>
<feature type="domain" description="Kringle" evidence="18">
    <location>
        <begin position="464"/>
        <end position="539"/>
    </location>
</feature>
<keyword evidence="9 17" id="KW-0472">Membrane</keyword>
<feature type="transmembrane region" description="Helical" evidence="17">
    <location>
        <begin position="1437"/>
        <end position="1463"/>
    </location>
</feature>
<feature type="domain" description="G-protein coupled receptors family 1 profile" evidence="19">
    <location>
        <begin position="12"/>
        <end position="267"/>
    </location>
</feature>
<dbReference type="PROSITE" id="PS00021">
    <property type="entry name" value="KRINGLE_1"/>
    <property type="match status" value="2"/>
</dbReference>
<evidence type="ECO:0000256" key="3">
    <source>
        <dbReference type="ARBA" id="ARBA00022572"/>
    </source>
</evidence>
<dbReference type="Gene3D" id="4.10.400.10">
    <property type="entry name" value="Low-density Lipoprotein Receptor"/>
    <property type="match status" value="2"/>
</dbReference>
<evidence type="ECO:0008006" key="21">
    <source>
        <dbReference type="Google" id="ProtNLM"/>
    </source>
</evidence>
<dbReference type="Pfam" id="PF00057">
    <property type="entry name" value="Ldl_recept_a"/>
    <property type="match status" value="1"/>
</dbReference>
<dbReference type="HOGENOM" id="CLU_247726_0_0_1"/>
<feature type="transmembrane region" description="Helical" evidence="17">
    <location>
        <begin position="1341"/>
        <end position="1363"/>
    </location>
</feature>
<keyword evidence="2" id="KW-1003">Cell membrane</keyword>
<organism evidence="20">
    <name type="scientific">Magallana gigas</name>
    <name type="common">Pacific oyster</name>
    <name type="synonym">Crassostrea gigas</name>
    <dbReference type="NCBI Taxonomy" id="29159"/>
    <lineage>
        <taxon>Eukaryota</taxon>
        <taxon>Metazoa</taxon>
        <taxon>Spiralia</taxon>
        <taxon>Lophotrochozoa</taxon>
        <taxon>Mollusca</taxon>
        <taxon>Bivalvia</taxon>
        <taxon>Autobranchia</taxon>
        <taxon>Pteriomorphia</taxon>
        <taxon>Ostreida</taxon>
        <taxon>Ostreoidea</taxon>
        <taxon>Ostreidae</taxon>
        <taxon>Magallana</taxon>
    </lineage>
</organism>
<feature type="disulfide bond" evidence="13">
    <location>
        <begin position="511"/>
        <end position="534"/>
    </location>
</feature>
<dbReference type="SMART" id="SM00365">
    <property type="entry name" value="LRR_SD22"/>
    <property type="match status" value="7"/>
</dbReference>